<gene>
    <name evidence="1" type="ORF">GXP67_17130</name>
</gene>
<dbReference type="EMBL" id="CP048222">
    <property type="protein sequence ID" value="QHT68240.1"/>
    <property type="molecule type" value="Genomic_DNA"/>
</dbReference>
<name>A0A6C0GKS7_9BACT</name>
<evidence type="ECO:0000313" key="2">
    <source>
        <dbReference type="Proteomes" id="UP000480178"/>
    </source>
</evidence>
<proteinExistence type="predicted"/>
<evidence type="ECO:0000313" key="1">
    <source>
        <dbReference type="EMBL" id="QHT68240.1"/>
    </source>
</evidence>
<reference evidence="1 2" key="1">
    <citation type="submission" date="2020-01" db="EMBL/GenBank/DDBJ databases">
        <authorList>
            <person name="Kim M.K."/>
        </authorList>
    </citation>
    <scope>NUCLEOTIDE SEQUENCE [LARGE SCALE GENOMIC DNA]</scope>
    <source>
        <strain evidence="1 2">172606-1</strain>
    </source>
</reference>
<protein>
    <submittedName>
        <fullName evidence="1">Uncharacterized protein</fullName>
    </submittedName>
</protein>
<keyword evidence="2" id="KW-1185">Reference proteome</keyword>
<accession>A0A6C0GKS7</accession>
<dbReference type="RefSeq" id="WP_162444255.1">
    <property type="nucleotide sequence ID" value="NZ_CP048222.1"/>
</dbReference>
<sequence>MMNAHARFCQAYEIEEVELLGRLYEIDELILFLPPQPTVEEKKILQALLGLQGETYGYMDWVKSNNTFELIMQWREQTENL</sequence>
<dbReference type="AlphaFoldDB" id="A0A6C0GKS7"/>
<dbReference type="KEGG" id="rhoz:GXP67_17130"/>
<organism evidence="1 2">
    <name type="scientific">Rhodocytophaga rosea</name>
    <dbReference type="NCBI Taxonomy" id="2704465"/>
    <lineage>
        <taxon>Bacteria</taxon>
        <taxon>Pseudomonadati</taxon>
        <taxon>Bacteroidota</taxon>
        <taxon>Cytophagia</taxon>
        <taxon>Cytophagales</taxon>
        <taxon>Rhodocytophagaceae</taxon>
        <taxon>Rhodocytophaga</taxon>
    </lineage>
</organism>
<dbReference type="Proteomes" id="UP000480178">
    <property type="component" value="Chromosome"/>
</dbReference>